<reference evidence="2" key="1">
    <citation type="submission" date="2012-06" db="EMBL/GenBank/DDBJ databases">
        <authorList>
            <person name="Smith M.C.M."/>
            <person name="Hendrix R."/>
            <person name="Hatfull G.F."/>
            <person name="Buttner M.J."/>
            <person name="Bibb M.J."/>
        </authorList>
    </citation>
    <scope>NUCLEOTIDE SEQUENCE [LARGE SCALE GENOMIC DNA]</scope>
</reference>
<evidence type="ECO:0000313" key="2">
    <source>
        <dbReference type="Proteomes" id="UP000008042"/>
    </source>
</evidence>
<dbReference type="KEGG" id="vg:13826691"/>
<proteinExistence type="predicted"/>
<dbReference type="RefSeq" id="YP_006906225.1">
    <property type="nucleotide sequence ID" value="NC_018836.1"/>
</dbReference>
<dbReference type="EMBL" id="JX182369">
    <property type="protein sequence ID" value="AFU62027.1"/>
    <property type="molecule type" value="Genomic_DNA"/>
</dbReference>
<evidence type="ECO:0000313" key="1">
    <source>
        <dbReference type="EMBL" id="AFU62027.1"/>
    </source>
</evidence>
<gene>
    <name evidence="1" type="ORF">phiHau3_50</name>
</gene>
<accession>K4HZP4</accession>
<dbReference type="Proteomes" id="UP000008042">
    <property type="component" value="Segment"/>
</dbReference>
<organism evidence="1 2">
    <name type="scientific">Streptomyces phage phiHau3</name>
    <dbReference type="NCBI Taxonomy" id="1204524"/>
    <lineage>
        <taxon>Viruses</taxon>
        <taxon>Duplodnaviria</taxon>
        <taxon>Heunggongvirae</taxon>
        <taxon>Uroviricota</taxon>
        <taxon>Caudoviricetes</taxon>
        <taxon>Arquatrovirinae</taxon>
        <taxon>Hautrevirus</taxon>
        <taxon>Hautrevirus hau3</taxon>
    </lineage>
</organism>
<keyword evidence="2" id="KW-1185">Reference proteome</keyword>
<protein>
    <submittedName>
        <fullName evidence="1">Uncharacterized protein</fullName>
    </submittedName>
</protein>
<sequence>MARTDPRRGVDTTTALWRWGDLCGTCAGKGVIWCPICFGFAGCATCRRLCEVACPDCSGGMLEPLRW</sequence>
<name>K4HZP4_9CAUD</name>
<dbReference type="GeneID" id="13826691"/>